<proteinExistence type="predicted"/>
<reference evidence="1 2" key="1">
    <citation type="submission" date="2020-08" db="EMBL/GenBank/DDBJ databases">
        <title>Sequencing the genomes of 1000 actinobacteria strains.</title>
        <authorList>
            <person name="Klenk H.-P."/>
        </authorList>
    </citation>
    <scope>NUCLEOTIDE SEQUENCE [LARGE SCALE GENOMIC DNA]</scope>
    <source>
        <strain evidence="1 2">DSM 46659</strain>
    </source>
</reference>
<name>A0A7W9YP18_9ACTN</name>
<protein>
    <submittedName>
        <fullName evidence="1">Uncharacterized protein</fullName>
    </submittedName>
</protein>
<dbReference type="EMBL" id="JACHDS010000001">
    <property type="protein sequence ID" value="MBB6175051.1"/>
    <property type="molecule type" value="Genomic_DNA"/>
</dbReference>
<sequence>MCDDGTRHRCVHRERFPLCSALKRRANSFTVTLFHEPAGAFCYHVRQVIPRLSGAETETRRLAEFVAAVRVQRQRRAVCGATAENLAVHTVRRTFGLDGLIPDDPWGTLR</sequence>
<dbReference type="Proteomes" id="UP000546642">
    <property type="component" value="Unassembled WGS sequence"/>
</dbReference>
<comment type="caution">
    <text evidence="1">The sequence shown here is derived from an EMBL/GenBank/DDBJ whole genome shotgun (WGS) entry which is preliminary data.</text>
</comment>
<evidence type="ECO:0000313" key="1">
    <source>
        <dbReference type="EMBL" id="MBB6175051.1"/>
    </source>
</evidence>
<evidence type="ECO:0000313" key="2">
    <source>
        <dbReference type="Proteomes" id="UP000546642"/>
    </source>
</evidence>
<gene>
    <name evidence="1" type="ORF">HNR23_005111</name>
</gene>
<accession>A0A7W9YP18</accession>
<organism evidence="1 2">
    <name type="scientific">Nocardiopsis mwathae</name>
    <dbReference type="NCBI Taxonomy" id="1472723"/>
    <lineage>
        <taxon>Bacteria</taxon>
        <taxon>Bacillati</taxon>
        <taxon>Actinomycetota</taxon>
        <taxon>Actinomycetes</taxon>
        <taxon>Streptosporangiales</taxon>
        <taxon>Nocardiopsidaceae</taxon>
        <taxon>Nocardiopsis</taxon>
    </lineage>
</organism>
<dbReference type="RefSeq" id="WP_184079480.1">
    <property type="nucleotide sequence ID" value="NZ_JACHDS010000001.1"/>
</dbReference>
<dbReference type="AlphaFoldDB" id="A0A7W9YP18"/>
<keyword evidence="2" id="KW-1185">Reference proteome</keyword>